<dbReference type="InterPro" id="IPR023459">
    <property type="entry name" value="Tscrpt_elong_fac_GreA/B_fam"/>
</dbReference>
<dbReference type="PANTHER" id="PTHR30437:SF4">
    <property type="entry name" value="TRANSCRIPTION ELONGATION FACTOR GREA"/>
    <property type="match status" value="1"/>
</dbReference>
<dbReference type="Gene3D" id="3.10.50.30">
    <property type="entry name" value="Transcription elongation factor, GreA/GreB, C-terminal domain"/>
    <property type="match status" value="1"/>
</dbReference>
<dbReference type="PROSITE" id="PS00829">
    <property type="entry name" value="GREAB_1"/>
    <property type="match status" value="1"/>
</dbReference>
<proteinExistence type="inferred from homology"/>
<evidence type="ECO:0000259" key="9">
    <source>
        <dbReference type="Pfam" id="PF01272"/>
    </source>
</evidence>
<evidence type="ECO:0000256" key="7">
    <source>
        <dbReference type="ARBA" id="ARBA00030776"/>
    </source>
</evidence>
<protein>
    <recommendedName>
        <fullName evidence="2 8">Transcription elongation factor GreA</fullName>
    </recommendedName>
    <alternativeName>
        <fullName evidence="7 8">Transcript cleavage factor GreA</fullName>
    </alternativeName>
</protein>
<dbReference type="SUPFAM" id="SSF54534">
    <property type="entry name" value="FKBP-like"/>
    <property type="match status" value="1"/>
</dbReference>
<dbReference type="Pfam" id="PF01272">
    <property type="entry name" value="GreA_GreB"/>
    <property type="match status" value="1"/>
</dbReference>
<dbReference type="InterPro" id="IPR036805">
    <property type="entry name" value="Tscrpt_elong_fac_GreA/B_N_sf"/>
</dbReference>
<keyword evidence="3 8" id="KW-0805">Transcription regulation</keyword>
<dbReference type="GO" id="GO:0003677">
    <property type="term" value="F:DNA binding"/>
    <property type="evidence" value="ECO:0007669"/>
    <property type="project" value="UniProtKB-UniRule"/>
</dbReference>
<dbReference type="HAMAP" id="MF_00105">
    <property type="entry name" value="GreA_GreB"/>
    <property type="match status" value="1"/>
</dbReference>
<dbReference type="InterPro" id="IPR018151">
    <property type="entry name" value="TF_GreA/GreB_CS"/>
</dbReference>
<keyword evidence="4 8" id="KW-0238">DNA-binding</keyword>
<dbReference type="RefSeq" id="WP_073709798.1">
    <property type="nucleotide sequence ID" value="NZ_MQSU01000004.1"/>
</dbReference>
<dbReference type="InterPro" id="IPR022691">
    <property type="entry name" value="Tscrpt_elong_fac_GreA/B_N"/>
</dbReference>
<evidence type="ECO:0000256" key="6">
    <source>
        <dbReference type="ARBA" id="ARBA00024916"/>
    </source>
</evidence>
<keyword evidence="5 8" id="KW-0804">Transcription</keyword>
<name>A0A1Q5PJU0_9ACTO</name>
<sequence>MTEKRWIDQGSYDKLQAELKFLTEEKRPEIVRKIDEARQDGDLKENGAYHAARDEQAMNETRIQQLEELLKNCEVGEVPEDDGVVAPGMVVKAKVGPRQMEFLLGLREANDDIALEVYSPEAPLGKALLGAKEGDTVDYATPSGKTLKVKIESVKPYQG</sequence>
<dbReference type="Gene3D" id="1.10.287.180">
    <property type="entry name" value="Transcription elongation factor, GreA/GreB, N-terminal domain"/>
    <property type="match status" value="1"/>
</dbReference>
<dbReference type="AlphaFoldDB" id="A0A1Q5PJU0"/>
<evidence type="ECO:0000256" key="5">
    <source>
        <dbReference type="ARBA" id="ARBA00023163"/>
    </source>
</evidence>
<dbReference type="GO" id="GO:0032784">
    <property type="term" value="P:regulation of DNA-templated transcription elongation"/>
    <property type="evidence" value="ECO:0007669"/>
    <property type="project" value="UniProtKB-UniRule"/>
</dbReference>
<dbReference type="EMBL" id="MQSV01000006">
    <property type="protein sequence ID" value="OKL46203.1"/>
    <property type="molecule type" value="Genomic_DNA"/>
</dbReference>
<dbReference type="OrthoDB" id="9797227at2"/>
<evidence type="ECO:0000256" key="4">
    <source>
        <dbReference type="ARBA" id="ARBA00023125"/>
    </source>
</evidence>
<evidence type="ECO:0000256" key="3">
    <source>
        <dbReference type="ARBA" id="ARBA00023015"/>
    </source>
</evidence>
<evidence type="ECO:0000256" key="8">
    <source>
        <dbReference type="HAMAP-Rule" id="MF_00105"/>
    </source>
</evidence>
<reference evidence="11 12" key="1">
    <citation type="submission" date="2016-11" db="EMBL/GenBank/DDBJ databases">
        <title>Actinomyces gypaetusis sp. nov. isolated from the vulture Gypaetus barbatus in Qinghai Tibet Plateau China.</title>
        <authorList>
            <person name="Meng X."/>
        </authorList>
    </citation>
    <scope>NUCLEOTIDE SEQUENCE [LARGE SCALE GENOMIC DNA]</scope>
    <source>
        <strain evidence="11 12">VUL4_2</strain>
    </source>
</reference>
<comment type="caution">
    <text evidence="11">The sequence shown here is derived from an EMBL/GenBank/DDBJ whole genome shotgun (WGS) entry which is preliminary data.</text>
</comment>
<evidence type="ECO:0000313" key="12">
    <source>
        <dbReference type="Proteomes" id="UP000186785"/>
    </source>
</evidence>
<dbReference type="Pfam" id="PF03449">
    <property type="entry name" value="GreA_GreB_N"/>
    <property type="match status" value="1"/>
</dbReference>
<feature type="domain" description="Transcription elongation factor GreA/GreB N-terminal" evidence="10">
    <location>
        <begin position="9"/>
        <end position="75"/>
    </location>
</feature>
<dbReference type="InterPro" id="IPR028624">
    <property type="entry name" value="Tscrpt_elong_fac_GreA/B"/>
</dbReference>
<evidence type="ECO:0000313" key="11">
    <source>
        <dbReference type="EMBL" id="OKL46203.1"/>
    </source>
</evidence>
<dbReference type="SUPFAM" id="SSF46557">
    <property type="entry name" value="GreA transcript cleavage protein, N-terminal domain"/>
    <property type="match status" value="1"/>
</dbReference>
<accession>A0A1Q5PJU0</accession>
<dbReference type="GO" id="GO:0006354">
    <property type="term" value="P:DNA-templated transcription elongation"/>
    <property type="evidence" value="ECO:0007669"/>
    <property type="project" value="TreeGrafter"/>
</dbReference>
<dbReference type="InterPro" id="IPR001437">
    <property type="entry name" value="Tscrpt_elong_fac_GreA/B_C"/>
</dbReference>
<keyword evidence="11" id="KW-0251">Elongation factor</keyword>
<dbReference type="GO" id="GO:0070063">
    <property type="term" value="F:RNA polymerase binding"/>
    <property type="evidence" value="ECO:0007669"/>
    <property type="project" value="InterPro"/>
</dbReference>
<evidence type="ECO:0000256" key="1">
    <source>
        <dbReference type="ARBA" id="ARBA00008213"/>
    </source>
</evidence>
<comment type="similarity">
    <text evidence="1 8">Belongs to the GreA/GreB family.</text>
</comment>
<dbReference type="NCBIfam" id="NF001262">
    <property type="entry name" value="PRK00226.1-3"/>
    <property type="match status" value="1"/>
</dbReference>
<organism evidence="11 12">
    <name type="scientific">Boudabousia liubingyangii</name>
    <dbReference type="NCBI Taxonomy" id="1921764"/>
    <lineage>
        <taxon>Bacteria</taxon>
        <taxon>Bacillati</taxon>
        <taxon>Actinomycetota</taxon>
        <taxon>Actinomycetes</taxon>
        <taxon>Actinomycetales</taxon>
        <taxon>Actinomycetaceae</taxon>
        <taxon>Boudabousia</taxon>
    </lineage>
</organism>
<keyword evidence="12" id="KW-1185">Reference proteome</keyword>
<comment type="function">
    <text evidence="6 8">Necessary for efficient RNA polymerase transcription elongation past template-encoded arresting sites. The arresting sites in DNA have the property of trapping a certain fraction of elongating RNA polymerases that pass through, resulting in locked ternary complexes. Cleavage of the nascent transcript by cleavage factors such as GreA or GreB allows the resumption of elongation from the new 3'terminus. GreA releases sequences of 2 to 3 nucleotides.</text>
</comment>
<dbReference type="PANTHER" id="PTHR30437">
    <property type="entry name" value="TRANSCRIPTION ELONGATION FACTOR GREA"/>
    <property type="match status" value="1"/>
</dbReference>
<evidence type="ECO:0000256" key="2">
    <source>
        <dbReference type="ARBA" id="ARBA00013729"/>
    </source>
</evidence>
<feature type="domain" description="Transcription elongation factor GreA/GreB C-terminal" evidence="9">
    <location>
        <begin position="81"/>
        <end position="155"/>
    </location>
</feature>
<dbReference type="STRING" id="1921764.BSR28_07415"/>
<keyword evidence="11" id="KW-0648">Protein biosynthesis</keyword>
<dbReference type="GO" id="GO:0003746">
    <property type="term" value="F:translation elongation factor activity"/>
    <property type="evidence" value="ECO:0007669"/>
    <property type="project" value="UniProtKB-KW"/>
</dbReference>
<dbReference type="PIRSF" id="PIRSF006092">
    <property type="entry name" value="GreA_GreB"/>
    <property type="match status" value="1"/>
</dbReference>
<dbReference type="InterPro" id="IPR036953">
    <property type="entry name" value="GreA/GreB_C_sf"/>
</dbReference>
<dbReference type="Proteomes" id="UP000186785">
    <property type="component" value="Unassembled WGS sequence"/>
</dbReference>
<dbReference type="FunFam" id="1.10.287.180:FF:000001">
    <property type="entry name" value="Transcription elongation factor GreA"/>
    <property type="match status" value="1"/>
</dbReference>
<gene>
    <name evidence="8" type="primary">greA</name>
    <name evidence="11" type="ORF">BSR29_08120</name>
</gene>
<evidence type="ECO:0000259" key="10">
    <source>
        <dbReference type="Pfam" id="PF03449"/>
    </source>
</evidence>